<accession>A0A0B7AZU5</accession>
<dbReference type="AlphaFoldDB" id="A0A0B7AZU5"/>
<reference evidence="1" key="1">
    <citation type="submission" date="2014-12" db="EMBL/GenBank/DDBJ databases">
        <title>Insight into the proteome of Arion vulgaris.</title>
        <authorList>
            <person name="Aradska J."/>
            <person name="Bulat T."/>
            <person name="Smidak R."/>
            <person name="Sarate P."/>
            <person name="Gangsoo J."/>
            <person name="Sialana F."/>
            <person name="Bilban M."/>
            <person name="Lubec G."/>
        </authorList>
    </citation>
    <scope>NUCLEOTIDE SEQUENCE</scope>
    <source>
        <tissue evidence="1">Skin</tissue>
    </source>
</reference>
<feature type="non-terminal residue" evidence="1">
    <location>
        <position position="1"/>
    </location>
</feature>
<organism evidence="1">
    <name type="scientific">Arion vulgaris</name>
    <dbReference type="NCBI Taxonomy" id="1028688"/>
    <lineage>
        <taxon>Eukaryota</taxon>
        <taxon>Metazoa</taxon>
        <taxon>Spiralia</taxon>
        <taxon>Lophotrochozoa</taxon>
        <taxon>Mollusca</taxon>
        <taxon>Gastropoda</taxon>
        <taxon>Heterobranchia</taxon>
        <taxon>Euthyneura</taxon>
        <taxon>Panpulmonata</taxon>
        <taxon>Eupulmonata</taxon>
        <taxon>Stylommatophora</taxon>
        <taxon>Helicina</taxon>
        <taxon>Arionoidea</taxon>
        <taxon>Arionidae</taxon>
        <taxon>Arion</taxon>
    </lineage>
</organism>
<evidence type="ECO:0000313" key="1">
    <source>
        <dbReference type="EMBL" id="CEK86619.1"/>
    </source>
</evidence>
<protein>
    <submittedName>
        <fullName evidence="1">Uncharacterized protein</fullName>
    </submittedName>
</protein>
<gene>
    <name evidence="1" type="primary">ORF154762</name>
</gene>
<proteinExistence type="predicted"/>
<name>A0A0B7AZU5_9EUPU</name>
<sequence length="65" mass="7384">SIIPSQSEHPLTKGTPPYSRTIYTYNDYTTPYGRRHNKMITNNNGSEATALTVLVLDKRKQHSGY</sequence>
<dbReference type="EMBL" id="HACG01039754">
    <property type="protein sequence ID" value="CEK86619.1"/>
    <property type="molecule type" value="Transcribed_RNA"/>
</dbReference>